<keyword evidence="1" id="KW-1015">Disulfide bond</keyword>
<dbReference type="Pfam" id="PF00089">
    <property type="entry name" value="Trypsin"/>
    <property type="match status" value="1"/>
</dbReference>
<dbReference type="EMBL" id="HACG01003045">
    <property type="protein sequence ID" value="CEK49910.1"/>
    <property type="molecule type" value="Transcribed_RNA"/>
</dbReference>
<dbReference type="GO" id="GO:0004252">
    <property type="term" value="F:serine-type endopeptidase activity"/>
    <property type="evidence" value="ECO:0007669"/>
    <property type="project" value="InterPro"/>
</dbReference>
<accession>A0A0B6Y320</accession>
<reference evidence="4" key="1">
    <citation type="submission" date="2014-12" db="EMBL/GenBank/DDBJ databases">
        <title>Insight into the proteome of Arion vulgaris.</title>
        <authorList>
            <person name="Aradska J."/>
            <person name="Bulat T."/>
            <person name="Smidak R."/>
            <person name="Sarate P."/>
            <person name="Gangsoo J."/>
            <person name="Sialana F."/>
            <person name="Bilban M."/>
            <person name="Lubec G."/>
        </authorList>
    </citation>
    <scope>NUCLEOTIDE SEQUENCE</scope>
    <source>
        <tissue evidence="4">Skin</tissue>
    </source>
</reference>
<feature type="non-terminal residue" evidence="4">
    <location>
        <position position="1"/>
    </location>
</feature>
<organism evidence="4">
    <name type="scientific">Arion vulgaris</name>
    <dbReference type="NCBI Taxonomy" id="1028688"/>
    <lineage>
        <taxon>Eukaryota</taxon>
        <taxon>Metazoa</taxon>
        <taxon>Spiralia</taxon>
        <taxon>Lophotrochozoa</taxon>
        <taxon>Mollusca</taxon>
        <taxon>Gastropoda</taxon>
        <taxon>Heterobranchia</taxon>
        <taxon>Euthyneura</taxon>
        <taxon>Panpulmonata</taxon>
        <taxon>Eupulmonata</taxon>
        <taxon>Stylommatophora</taxon>
        <taxon>Helicina</taxon>
        <taxon>Arionoidea</taxon>
        <taxon>Arionidae</taxon>
        <taxon>Arion</taxon>
    </lineage>
</organism>
<evidence type="ECO:0000313" key="4">
    <source>
        <dbReference type="EMBL" id="CEK49910.1"/>
    </source>
</evidence>
<evidence type="ECO:0000256" key="1">
    <source>
        <dbReference type="ARBA" id="ARBA00023157"/>
    </source>
</evidence>
<dbReference type="InterPro" id="IPR009003">
    <property type="entry name" value="Peptidase_S1_PA"/>
</dbReference>
<dbReference type="InterPro" id="IPR051487">
    <property type="entry name" value="Ser/Thr_Proteases_Immune/Dev"/>
</dbReference>
<dbReference type="Gene3D" id="2.40.10.10">
    <property type="entry name" value="Trypsin-like serine proteases"/>
    <property type="match status" value="1"/>
</dbReference>
<protein>
    <recommendedName>
        <fullName evidence="3">Peptidase S1 domain-containing protein</fullName>
    </recommendedName>
</protein>
<dbReference type="InterPro" id="IPR001254">
    <property type="entry name" value="Trypsin_dom"/>
</dbReference>
<sequence length="104" mass="12167">AAHCFKYVSNPGLWRVRIGEYNLLTHEDRERDVQVQEIIMHPGYKARQMNNMDNQTLHAKYVHDIALVRLYQDTLTVPICLPLPHLNQEKNVEEDLMPSSAKKQ</sequence>
<dbReference type="InterPro" id="IPR043504">
    <property type="entry name" value="Peptidase_S1_PA_chymotrypsin"/>
</dbReference>
<dbReference type="SUPFAM" id="SSF50494">
    <property type="entry name" value="Trypsin-like serine proteases"/>
    <property type="match status" value="1"/>
</dbReference>
<dbReference type="PANTHER" id="PTHR24256">
    <property type="entry name" value="TRYPTASE-RELATED"/>
    <property type="match status" value="1"/>
</dbReference>
<dbReference type="GO" id="GO:0006508">
    <property type="term" value="P:proteolysis"/>
    <property type="evidence" value="ECO:0007669"/>
    <property type="project" value="InterPro"/>
</dbReference>
<proteinExistence type="inferred from homology"/>
<evidence type="ECO:0000256" key="2">
    <source>
        <dbReference type="ARBA" id="ARBA00024195"/>
    </source>
</evidence>
<dbReference type="AlphaFoldDB" id="A0A0B6Y320"/>
<gene>
    <name evidence="4" type="primary">ORF9267</name>
</gene>
<evidence type="ECO:0000259" key="3">
    <source>
        <dbReference type="Pfam" id="PF00089"/>
    </source>
</evidence>
<comment type="similarity">
    <text evidence="2">Belongs to the peptidase S1 family. CLIP subfamily.</text>
</comment>
<feature type="non-terminal residue" evidence="4">
    <location>
        <position position="104"/>
    </location>
</feature>
<feature type="domain" description="Peptidase S1" evidence="3">
    <location>
        <begin position="1"/>
        <end position="83"/>
    </location>
</feature>
<name>A0A0B6Y320_9EUPU</name>